<accession>A0A9J7AXQ9</accession>
<keyword evidence="7" id="KW-1185">Reference proteome</keyword>
<dbReference type="KEGG" id="naci:NUH88_10295"/>
<dbReference type="SMART" id="SM00347">
    <property type="entry name" value="HTH_MARR"/>
    <property type="match status" value="1"/>
</dbReference>
<dbReference type="PROSITE" id="PS50995">
    <property type="entry name" value="HTH_MARR_2"/>
    <property type="match status" value="1"/>
</dbReference>
<dbReference type="RefSeq" id="WP_257771919.1">
    <property type="nucleotide sequence ID" value="NZ_CP102480.1"/>
</dbReference>
<dbReference type="Proteomes" id="UP001060336">
    <property type="component" value="Chromosome"/>
</dbReference>
<organism evidence="6 7">
    <name type="scientific">Nisaea acidiphila</name>
    <dbReference type="NCBI Taxonomy" id="1862145"/>
    <lineage>
        <taxon>Bacteria</taxon>
        <taxon>Pseudomonadati</taxon>
        <taxon>Pseudomonadota</taxon>
        <taxon>Alphaproteobacteria</taxon>
        <taxon>Rhodospirillales</taxon>
        <taxon>Thalassobaculaceae</taxon>
        <taxon>Nisaea</taxon>
    </lineage>
</organism>
<keyword evidence="3" id="KW-0804">Transcription</keyword>
<dbReference type="PRINTS" id="PR00598">
    <property type="entry name" value="HTHMARR"/>
</dbReference>
<dbReference type="SUPFAM" id="SSF46785">
    <property type="entry name" value="Winged helix' DNA-binding domain"/>
    <property type="match status" value="1"/>
</dbReference>
<sequence length="172" mass="18677">MSQDPNPKTRGQASQGAPLGSILEQWKRERPDLDPEPMAVCGALRRANDRVRTAIEGNVAASGLDGPGFDVLLTLRRQGRGETLTPSELAGEMMLSTSAMTNRLDRLEKRGLIERKADPSDRRSLRVALTEDGFALADELVVGHLAVEEDLLAPLSGAERVELIRLLEKIGA</sequence>
<dbReference type="GO" id="GO:0003700">
    <property type="term" value="F:DNA-binding transcription factor activity"/>
    <property type="evidence" value="ECO:0007669"/>
    <property type="project" value="InterPro"/>
</dbReference>
<evidence type="ECO:0000313" key="7">
    <source>
        <dbReference type="Proteomes" id="UP001060336"/>
    </source>
</evidence>
<evidence type="ECO:0000256" key="2">
    <source>
        <dbReference type="ARBA" id="ARBA00023125"/>
    </source>
</evidence>
<gene>
    <name evidence="6" type="ORF">NUH88_10295</name>
</gene>
<feature type="domain" description="HTH marR-type" evidence="5">
    <location>
        <begin position="37"/>
        <end position="172"/>
    </location>
</feature>
<protein>
    <submittedName>
        <fullName evidence="6">MarR family transcriptional regulator</fullName>
    </submittedName>
</protein>
<dbReference type="AlphaFoldDB" id="A0A9J7AXQ9"/>
<dbReference type="PANTHER" id="PTHR42756">
    <property type="entry name" value="TRANSCRIPTIONAL REGULATOR, MARR"/>
    <property type="match status" value="1"/>
</dbReference>
<feature type="compositionally biased region" description="Polar residues" evidence="4">
    <location>
        <begin position="1"/>
        <end position="15"/>
    </location>
</feature>
<feature type="region of interest" description="Disordered" evidence="4">
    <location>
        <begin position="1"/>
        <end position="34"/>
    </location>
</feature>
<dbReference type="InterPro" id="IPR036390">
    <property type="entry name" value="WH_DNA-bd_sf"/>
</dbReference>
<reference evidence="6" key="1">
    <citation type="submission" date="2022-08" db="EMBL/GenBank/DDBJ databases">
        <title>Nisaea acidiphila sp. nov., isolated from a marine algal debris and emended description of the genus Nisaea Urios et al. 2008.</title>
        <authorList>
            <person name="Kwon K."/>
        </authorList>
    </citation>
    <scope>NUCLEOTIDE SEQUENCE</scope>
    <source>
        <strain evidence="6">MEBiC11861</strain>
    </source>
</reference>
<proteinExistence type="predicted"/>
<dbReference type="EMBL" id="CP102480">
    <property type="protein sequence ID" value="UUX52072.1"/>
    <property type="molecule type" value="Genomic_DNA"/>
</dbReference>
<name>A0A9J7AXQ9_9PROT</name>
<dbReference type="PROSITE" id="PS01117">
    <property type="entry name" value="HTH_MARR_1"/>
    <property type="match status" value="1"/>
</dbReference>
<evidence type="ECO:0000256" key="1">
    <source>
        <dbReference type="ARBA" id="ARBA00023015"/>
    </source>
</evidence>
<evidence type="ECO:0000259" key="5">
    <source>
        <dbReference type="PROSITE" id="PS50995"/>
    </source>
</evidence>
<dbReference type="PANTHER" id="PTHR42756:SF1">
    <property type="entry name" value="TRANSCRIPTIONAL REPRESSOR OF EMRAB OPERON"/>
    <property type="match status" value="1"/>
</dbReference>
<dbReference type="GO" id="GO:0003677">
    <property type="term" value="F:DNA binding"/>
    <property type="evidence" value="ECO:0007669"/>
    <property type="project" value="UniProtKB-KW"/>
</dbReference>
<dbReference type="Pfam" id="PF01047">
    <property type="entry name" value="MarR"/>
    <property type="match status" value="1"/>
</dbReference>
<keyword evidence="2" id="KW-0238">DNA-binding</keyword>
<dbReference type="InterPro" id="IPR000835">
    <property type="entry name" value="HTH_MarR-typ"/>
</dbReference>
<evidence type="ECO:0000256" key="3">
    <source>
        <dbReference type="ARBA" id="ARBA00023163"/>
    </source>
</evidence>
<keyword evidence="1" id="KW-0805">Transcription regulation</keyword>
<evidence type="ECO:0000313" key="6">
    <source>
        <dbReference type="EMBL" id="UUX52072.1"/>
    </source>
</evidence>
<evidence type="ECO:0000256" key="4">
    <source>
        <dbReference type="SAM" id="MobiDB-lite"/>
    </source>
</evidence>
<dbReference type="InterPro" id="IPR036388">
    <property type="entry name" value="WH-like_DNA-bd_sf"/>
</dbReference>
<dbReference type="InterPro" id="IPR023187">
    <property type="entry name" value="Tscrpt_reg_MarR-type_CS"/>
</dbReference>
<dbReference type="Gene3D" id="1.10.10.10">
    <property type="entry name" value="Winged helix-like DNA-binding domain superfamily/Winged helix DNA-binding domain"/>
    <property type="match status" value="1"/>
</dbReference>